<proteinExistence type="predicted"/>
<dbReference type="AlphaFoldDB" id="A0AA39MDA2"/>
<keyword evidence="2" id="KW-1185">Reference proteome</keyword>
<dbReference type="Proteomes" id="UP001175226">
    <property type="component" value="Unassembled WGS sequence"/>
</dbReference>
<evidence type="ECO:0000313" key="1">
    <source>
        <dbReference type="EMBL" id="KAK0430037.1"/>
    </source>
</evidence>
<organism evidence="1 2">
    <name type="scientific">Armillaria borealis</name>
    <dbReference type="NCBI Taxonomy" id="47425"/>
    <lineage>
        <taxon>Eukaryota</taxon>
        <taxon>Fungi</taxon>
        <taxon>Dikarya</taxon>
        <taxon>Basidiomycota</taxon>
        <taxon>Agaricomycotina</taxon>
        <taxon>Agaricomycetes</taxon>
        <taxon>Agaricomycetidae</taxon>
        <taxon>Agaricales</taxon>
        <taxon>Marasmiineae</taxon>
        <taxon>Physalacriaceae</taxon>
        <taxon>Armillaria</taxon>
    </lineage>
</organism>
<gene>
    <name evidence="1" type="ORF">EV421DRAFT_354997</name>
</gene>
<accession>A0AA39MDA2</accession>
<sequence length="238" mass="26568">MTGQLYVGSPFPGLYLRQDSGHFQKMGLFPCLQTAPLVFTCTVSLARGKPIGRLGAKGAHVRISRYENRFVNERAESTGRIDRWLIRSTWDAIDPSTKLGIRTDSIEVHDMAFPRTRHEVPTAAHVHGINTFTTPATARIPTKPTYRPPGNRPHVADTYTNILGGYVIMICDGMKVPFCLFFASRCAQEPPSLCYPTDMMEYKQRVETSTASGVTRTEQLSAFKRALTTERQGRLLAS</sequence>
<protein>
    <submittedName>
        <fullName evidence="1">Uncharacterized protein</fullName>
    </submittedName>
</protein>
<reference evidence="1" key="1">
    <citation type="submission" date="2023-06" db="EMBL/GenBank/DDBJ databases">
        <authorList>
            <consortium name="Lawrence Berkeley National Laboratory"/>
            <person name="Ahrendt S."/>
            <person name="Sahu N."/>
            <person name="Indic B."/>
            <person name="Wong-Bajracharya J."/>
            <person name="Merenyi Z."/>
            <person name="Ke H.-M."/>
            <person name="Monk M."/>
            <person name="Kocsube S."/>
            <person name="Drula E."/>
            <person name="Lipzen A."/>
            <person name="Balint B."/>
            <person name="Henrissat B."/>
            <person name="Andreopoulos B."/>
            <person name="Martin F.M."/>
            <person name="Harder C.B."/>
            <person name="Rigling D."/>
            <person name="Ford K.L."/>
            <person name="Foster G.D."/>
            <person name="Pangilinan J."/>
            <person name="Papanicolaou A."/>
            <person name="Barry K."/>
            <person name="LaButti K."/>
            <person name="Viragh M."/>
            <person name="Koriabine M."/>
            <person name="Yan M."/>
            <person name="Riley R."/>
            <person name="Champramary S."/>
            <person name="Plett K.L."/>
            <person name="Tsai I.J."/>
            <person name="Slot J."/>
            <person name="Sipos G."/>
            <person name="Plett J."/>
            <person name="Nagy L.G."/>
            <person name="Grigoriev I.V."/>
        </authorList>
    </citation>
    <scope>NUCLEOTIDE SEQUENCE</scope>
    <source>
        <strain evidence="1">FPL87.14</strain>
    </source>
</reference>
<comment type="caution">
    <text evidence="1">The sequence shown here is derived from an EMBL/GenBank/DDBJ whole genome shotgun (WGS) entry which is preliminary data.</text>
</comment>
<evidence type="ECO:0000313" key="2">
    <source>
        <dbReference type="Proteomes" id="UP001175226"/>
    </source>
</evidence>
<dbReference type="EMBL" id="JAUEPT010000176">
    <property type="protein sequence ID" value="KAK0430037.1"/>
    <property type="molecule type" value="Genomic_DNA"/>
</dbReference>
<name>A0AA39MDA2_9AGAR</name>